<dbReference type="InterPro" id="IPR043162">
    <property type="entry name" value="DOCK_C_lobe_C"/>
</dbReference>
<dbReference type="GO" id="GO:0005085">
    <property type="term" value="F:guanyl-nucleotide exchange factor activity"/>
    <property type="evidence" value="ECO:0007669"/>
    <property type="project" value="UniProtKB-KW"/>
</dbReference>
<evidence type="ECO:0000313" key="5">
    <source>
        <dbReference type="Proteomes" id="UP000230750"/>
    </source>
</evidence>
<dbReference type="Pfam" id="PF06920">
    <property type="entry name" value="DHR-2_Lobe_A"/>
    <property type="match status" value="1"/>
</dbReference>
<keyword evidence="1" id="KW-0344">Guanine-nucleotide releasing factor</keyword>
<accession>A0A2G8LHN0</accession>
<dbReference type="InterPro" id="IPR043161">
    <property type="entry name" value="DOCK_C_lobe_A"/>
</dbReference>
<dbReference type="Pfam" id="PF20422">
    <property type="entry name" value="DHR-2_Lobe_B"/>
    <property type="match status" value="1"/>
</dbReference>
<dbReference type="EMBL" id="MRZV01000074">
    <property type="protein sequence ID" value="PIK59756.1"/>
    <property type="molecule type" value="Genomic_DNA"/>
</dbReference>
<protein>
    <submittedName>
        <fullName evidence="4">Putative dedicator of cytokinesis protein 7</fullName>
    </submittedName>
</protein>
<comment type="similarity">
    <text evidence="2">Belongs to the DOCK family.</text>
</comment>
<dbReference type="InterPro" id="IPR046769">
    <property type="entry name" value="DOCKER_Lobe_A"/>
</dbReference>
<dbReference type="InterPro" id="IPR046770">
    <property type="entry name" value="DOCKER_Lobe_B"/>
</dbReference>
<evidence type="ECO:0000256" key="2">
    <source>
        <dbReference type="PROSITE-ProRule" id="PRU00984"/>
    </source>
</evidence>
<evidence type="ECO:0000313" key="4">
    <source>
        <dbReference type="EMBL" id="PIK59756.1"/>
    </source>
</evidence>
<name>A0A2G8LHN0_STIJA</name>
<keyword evidence="5" id="KW-1185">Reference proteome</keyword>
<dbReference type="PANTHER" id="PTHR23317:SF76">
    <property type="entry name" value="LD20667P"/>
    <property type="match status" value="1"/>
</dbReference>
<dbReference type="OrthoDB" id="47328at2759"/>
<dbReference type="Proteomes" id="UP000230750">
    <property type="component" value="Unassembled WGS sequence"/>
</dbReference>
<dbReference type="Gene3D" id="1.20.58.740">
    <property type="match status" value="1"/>
</dbReference>
<evidence type="ECO:0000256" key="1">
    <source>
        <dbReference type="ARBA" id="ARBA00022658"/>
    </source>
</evidence>
<dbReference type="PANTHER" id="PTHR23317">
    <property type="entry name" value="DEDICATOR OF CYTOKINESIS DOCK"/>
    <property type="match status" value="1"/>
</dbReference>
<dbReference type="Pfam" id="PF20421">
    <property type="entry name" value="DHR-2_Lobe_C"/>
    <property type="match status" value="1"/>
</dbReference>
<dbReference type="GO" id="GO:0007264">
    <property type="term" value="P:small GTPase-mediated signal transduction"/>
    <property type="evidence" value="ECO:0007669"/>
    <property type="project" value="InterPro"/>
</dbReference>
<dbReference type="PROSITE" id="PS51651">
    <property type="entry name" value="DOCKER"/>
    <property type="match status" value="1"/>
</dbReference>
<dbReference type="InterPro" id="IPR027357">
    <property type="entry name" value="DOCKER_dom"/>
</dbReference>
<proteinExistence type="inferred from homology"/>
<comment type="caution">
    <text evidence="4">The sequence shown here is derived from an EMBL/GenBank/DDBJ whole genome shotgun (WGS) entry which is preliminary data.</text>
</comment>
<dbReference type="AlphaFoldDB" id="A0A2G8LHN0"/>
<feature type="domain" description="DOCKER" evidence="3">
    <location>
        <begin position="419"/>
        <end position="804"/>
    </location>
</feature>
<gene>
    <name evidence="4" type="ORF">BSL78_03328</name>
</gene>
<dbReference type="InterPro" id="IPR046773">
    <property type="entry name" value="DOCKER_Lobe_C"/>
</dbReference>
<reference evidence="4 5" key="1">
    <citation type="journal article" date="2017" name="PLoS Biol.">
        <title>The sea cucumber genome provides insights into morphological evolution and visceral regeneration.</title>
        <authorList>
            <person name="Zhang X."/>
            <person name="Sun L."/>
            <person name="Yuan J."/>
            <person name="Sun Y."/>
            <person name="Gao Y."/>
            <person name="Zhang L."/>
            <person name="Li S."/>
            <person name="Dai H."/>
            <person name="Hamel J.F."/>
            <person name="Liu C."/>
            <person name="Yu Y."/>
            <person name="Liu S."/>
            <person name="Lin W."/>
            <person name="Guo K."/>
            <person name="Jin S."/>
            <person name="Xu P."/>
            <person name="Storey K.B."/>
            <person name="Huan P."/>
            <person name="Zhang T."/>
            <person name="Zhou Y."/>
            <person name="Zhang J."/>
            <person name="Lin C."/>
            <person name="Li X."/>
            <person name="Xing L."/>
            <person name="Huo D."/>
            <person name="Sun M."/>
            <person name="Wang L."/>
            <person name="Mercier A."/>
            <person name="Li F."/>
            <person name="Yang H."/>
            <person name="Xiang J."/>
        </authorList>
    </citation>
    <scope>NUCLEOTIDE SEQUENCE [LARGE SCALE GENOMIC DNA]</scope>
    <source>
        <strain evidence="4">Shaxun</strain>
        <tissue evidence="4">Muscle</tissue>
    </source>
</reference>
<dbReference type="InterPro" id="IPR026791">
    <property type="entry name" value="DOCK"/>
</dbReference>
<evidence type="ECO:0000259" key="3">
    <source>
        <dbReference type="PROSITE" id="PS51651"/>
    </source>
</evidence>
<dbReference type="FunFam" id="1.20.58.740:FF:000002">
    <property type="entry name" value="Dedicator of cytokinesis protein 7"/>
    <property type="match status" value="1"/>
</dbReference>
<organism evidence="4 5">
    <name type="scientific">Stichopus japonicus</name>
    <name type="common">Sea cucumber</name>
    <dbReference type="NCBI Taxonomy" id="307972"/>
    <lineage>
        <taxon>Eukaryota</taxon>
        <taxon>Metazoa</taxon>
        <taxon>Echinodermata</taxon>
        <taxon>Eleutherozoa</taxon>
        <taxon>Echinozoa</taxon>
        <taxon>Holothuroidea</taxon>
        <taxon>Aspidochirotacea</taxon>
        <taxon>Aspidochirotida</taxon>
        <taxon>Stichopodidae</taxon>
        <taxon>Apostichopus</taxon>
    </lineage>
</organism>
<dbReference type="Gene3D" id="1.25.40.410">
    <property type="match status" value="1"/>
</dbReference>
<dbReference type="STRING" id="307972.A0A2G8LHN0"/>
<sequence length="804" mass="91666">MDALPQISCANADLRAKPSATIGYDLEPAAPLNQSVAMAIAGTSVYTRDSQQDKSSSLQRSQSHTLLTEESTKDLLMCFLWVIKNVDPTTLQQWFSIIGLQRLNHLLDLLFFSICAFEYKGKAMIMKSPARMSLKKTDKQMQLKKLEEVIRGHEGARKDYMQRLTRHGSIGPVINIELSLLVRHSFFSFCFLMMSWAGMSSEITSIHRWAQSERLKMEEGPTAYRQSAPRSMRRPPLQLEEDAVLEGQLATEVSMTVLDTLELLIQTISSTDNMQGALTGVMKVVLENVLATQRSLVFKYPELLFEEETEQCADLSLRLLRHCSSCISQIRSHASASLYLLMRQNFEIGNNFARVKMQVTMSLSSLVGMDNNFNEEYLRRSLKTILTYAEEDVELHGTTFTEQSLSVLIYSSLILSSPRRYRNSPDLRLTWLQNMASKHTERGNYTEAAHCLVHSAGLVSEYLHMLEDKTYLPVGCVSLEKITPNVLEESAVSDDVVSPTRKESVRAGMHESLNLVYKVLIPIHEANREYKKLSIIHGKLQEAFNRISSQFGDLDGEEYIYKEPAITKLPEIASRLESFYLDRFGEGCVETIKDSNAVDRDKLDPAKAYIQITYVEPHFDFFETLHRRTPYELYDNIKRFVFATPFTKGGKAHGELKDQYKRKTILTTVNSFPYIKTRVGIIKREEVVLTPVEVAIEDIQKKTDELALATLQEPLDAKMLQMVLQGCIGTTVNQGPMEVASLFLSDDKPLDKHCNKLRLCLKELSRRCGDALRKNKALITPEQKEYQRELERNYHRFTDRLIPP</sequence>